<dbReference type="Pfam" id="PF02230">
    <property type="entry name" value="Abhydrolase_2"/>
    <property type="match status" value="1"/>
</dbReference>
<evidence type="ECO:0000313" key="4">
    <source>
        <dbReference type="EMBL" id="MFC7337571.1"/>
    </source>
</evidence>
<protein>
    <submittedName>
        <fullName evidence="4">Alpha/beta hydrolase</fullName>
    </submittedName>
</protein>
<dbReference type="InterPro" id="IPR029058">
    <property type="entry name" value="AB_hydrolase_fold"/>
</dbReference>
<comment type="similarity">
    <text evidence="1">Belongs to the AB hydrolase superfamily. AB hydrolase 2 family.</text>
</comment>
<dbReference type="PANTHER" id="PTHR10655">
    <property type="entry name" value="LYSOPHOSPHOLIPASE-RELATED"/>
    <property type="match status" value="1"/>
</dbReference>
<dbReference type="SUPFAM" id="SSF53474">
    <property type="entry name" value="alpha/beta-Hydrolases"/>
    <property type="match status" value="1"/>
</dbReference>
<accession>A0ABW2L7U1</accession>
<dbReference type="EMBL" id="JBHTBS010000004">
    <property type="protein sequence ID" value="MFC7337571.1"/>
    <property type="molecule type" value="Genomic_DNA"/>
</dbReference>
<dbReference type="Gene3D" id="3.40.50.1820">
    <property type="entry name" value="alpha/beta hydrolase"/>
    <property type="match status" value="1"/>
</dbReference>
<organism evidence="4 5">
    <name type="scientific">Haloferula chungangensis</name>
    <dbReference type="NCBI Taxonomy" id="1048331"/>
    <lineage>
        <taxon>Bacteria</taxon>
        <taxon>Pseudomonadati</taxon>
        <taxon>Verrucomicrobiota</taxon>
        <taxon>Verrucomicrobiia</taxon>
        <taxon>Verrucomicrobiales</taxon>
        <taxon>Verrucomicrobiaceae</taxon>
        <taxon>Haloferula</taxon>
    </lineage>
</organism>
<feature type="domain" description="Phospholipase/carboxylesterase/thioesterase" evidence="3">
    <location>
        <begin position="10"/>
        <end position="218"/>
    </location>
</feature>
<evidence type="ECO:0000256" key="2">
    <source>
        <dbReference type="ARBA" id="ARBA00022801"/>
    </source>
</evidence>
<sequence>MPHSSDLLYLEIGAKQEDAELCVVLMHGLGADGHDFEEVAKMLCQMAAPRRWRFVLPHAPVMRVTVNMGTAMPAWYDILALSHPREVDWDTVALSQQRIESIMAAESAPKIILAGFSQGAAMALHVGLRNQEKIAGILAMSGYLLQSDAYPTPANRSSLPISILHGNADDVVPIKAAEEALNALRIAGYTASFKSYIALAHSVSQEEVRDVFDWLKEHGS</sequence>
<dbReference type="InterPro" id="IPR050565">
    <property type="entry name" value="LYPA1-2/EST-like"/>
</dbReference>
<reference evidence="5" key="1">
    <citation type="journal article" date="2019" name="Int. J. Syst. Evol. Microbiol.">
        <title>The Global Catalogue of Microorganisms (GCM) 10K type strain sequencing project: providing services to taxonomists for standard genome sequencing and annotation.</title>
        <authorList>
            <consortium name="The Broad Institute Genomics Platform"/>
            <consortium name="The Broad Institute Genome Sequencing Center for Infectious Disease"/>
            <person name="Wu L."/>
            <person name="Ma J."/>
        </authorList>
    </citation>
    <scope>NUCLEOTIDE SEQUENCE [LARGE SCALE GENOMIC DNA]</scope>
    <source>
        <strain evidence="5">CGMCC 4.1467</strain>
    </source>
</reference>
<keyword evidence="5" id="KW-1185">Reference proteome</keyword>
<evidence type="ECO:0000259" key="3">
    <source>
        <dbReference type="Pfam" id="PF02230"/>
    </source>
</evidence>
<comment type="caution">
    <text evidence="4">The sequence shown here is derived from an EMBL/GenBank/DDBJ whole genome shotgun (WGS) entry which is preliminary data.</text>
</comment>
<dbReference type="Proteomes" id="UP001596472">
    <property type="component" value="Unassembled WGS sequence"/>
</dbReference>
<gene>
    <name evidence="4" type="ORF">ACFQY0_10315</name>
</gene>
<proteinExistence type="inferred from homology"/>
<name>A0ABW2L7U1_9BACT</name>
<dbReference type="InterPro" id="IPR003140">
    <property type="entry name" value="PLipase/COase/thioEstase"/>
</dbReference>
<dbReference type="PANTHER" id="PTHR10655:SF17">
    <property type="entry name" value="LYSOPHOSPHOLIPASE-LIKE PROTEIN 1"/>
    <property type="match status" value="1"/>
</dbReference>
<dbReference type="RefSeq" id="WP_379711978.1">
    <property type="nucleotide sequence ID" value="NZ_JBHTBS010000004.1"/>
</dbReference>
<evidence type="ECO:0000256" key="1">
    <source>
        <dbReference type="ARBA" id="ARBA00006499"/>
    </source>
</evidence>
<dbReference type="GO" id="GO:0016787">
    <property type="term" value="F:hydrolase activity"/>
    <property type="evidence" value="ECO:0007669"/>
    <property type="project" value="UniProtKB-KW"/>
</dbReference>
<evidence type="ECO:0000313" key="5">
    <source>
        <dbReference type="Proteomes" id="UP001596472"/>
    </source>
</evidence>
<keyword evidence="2 4" id="KW-0378">Hydrolase</keyword>